<protein>
    <submittedName>
        <fullName evidence="3">Uncharacterized protein</fullName>
    </submittedName>
</protein>
<evidence type="ECO:0000313" key="3">
    <source>
        <dbReference type="EMBL" id="KYP58570.1"/>
    </source>
</evidence>
<evidence type="ECO:0000256" key="2">
    <source>
        <dbReference type="SAM" id="MobiDB-lite"/>
    </source>
</evidence>
<dbReference type="PANTHER" id="PTHR33431:SF12">
    <property type="entry name" value="HIGH MOBILITY GROUP BOX PROTEIN, PUTATIVE (DUF1635)-RELATED"/>
    <property type="match status" value="1"/>
</dbReference>
<feature type="non-terminal residue" evidence="3">
    <location>
        <position position="1"/>
    </location>
</feature>
<reference evidence="3 4" key="1">
    <citation type="journal article" date="2012" name="Nat. Biotechnol.">
        <title>Draft genome sequence of pigeonpea (Cajanus cajan), an orphan legume crop of resource-poor farmers.</title>
        <authorList>
            <person name="Varshney R.K."/>
            <person name="Chen W."/>
            <person name="Li Y."/>
            <person name="Bharti A.K."/>
            <person name="Saxena R.K."/>
            <person name="Schlueter J.A."/>
            <person name="Donoghue M.T."/>
            <person name="Azam S."/>
            <person name="Fan G."/>
            <person name="Whaley A.M."/>
            <person name="Farmer A.D."/>
            <person name="Sheridan J."/>
            <person name="Iwata A."/>
            <person name="Tuteja R."/>
            <person name="Penmetsa R.V."/>
            <person name="Wu W."/>
            <person name="Upadhyaya H.D."/>
            <person name="Yang S.P."/>
            <person name="Shah T."/>
            <person name="Saxena K.B."/>
            <person name="Michael T."/>
            <person name="McCombie W.R."/>
            <person name="Yang B."/>
            <person name="Zhang G."/>
            <person name="Yang H."/>
            <person name="Wang J."/>
            <person name="Spillane C."/>
            <person name="Cook D.R."/>
            <person name="May G.D."/>
            <person name="Xu X."/>
            <person name="Jackson S.A."/>
        </authorList>
    </citation>
    <scope>NUCLEOTIDE SEQUENCE [LARGE SCALE GENOMIC DNA]</scope>
    <source>
        <strain evidence="4">cv. Asha</strain>
    </source>
</reference>
<dbReference type="STRING" id="3821.A0A151SUU2"/>
<dbReference type="InterPro" id="IPR012862">
    <property type="entry name" value="DUF1635"/>
</dbReference>
<dbReference type="Gramene" id="C.cajan_13568.t">
    <property type="protein sequence ID" value="C.cajan_13568.t.cds1"/>
    <property type="gene ID" value="C.cajan_13568"/>
</dbReference>
<accession>A0A151SUU2</accession>
<feature type="coiled-coil region" evidence="1">
    <location>
        <begin position="24"/>
        <end position="51"/>
    </location>
</feature>
<keyword evidence="1" id="KW-0175">Coiled coil</keyword>
<organism evidence="3 4">
    <name type="scientific">Cajanus cajan</name>
    <name type="common">Pigeon pea</name>
    <name type="synonym">Cajanus indicus</name>
    <dbReference type="NCBI Taxonomy" id="3821"/>
    <lineage>
        <taxon>Eukaryota</taxon>
        <taxon>Viridiplantae</taxon>
        <taxon>Streptophyta</taxon>
        <taxon>Embryophyta</taxon>
        <taxon>Tracheophyta</taxon>
        <taxon>Spermatophyta</taxon>
        <taxon>Magnoliopsida</taxon>
        <taxon>eudicotyledons</taxon>
        <taxon>Gunneridae</taxon>
        <taxon>Pentapetalae</taxon>
        <taxon>rosids</taxon>
        <taxon>fabids</taxon>
        <taxon>Fabales</taxon>
        <taxon>Fabaceae</taxon>
        <taxon>Papilionoideae</taxon>
        <taxon>50 kb inversion clade</taxon>
        <taxon>NPAAA clade</taxon>
        <taxon>indigoferoid/millettioid clade</taxon>
        <taxon>Phaseoleae</taxon>
        <taxon>Cajanus</taxon>
    </lineage>
</organism>
<keyword evidence="4" id="KW-1185">Reference proteome</keyword>
<feature type="region of interest" description="Disordered" evidence="2">
    <location>
        <begin position="62"/>
        <end position="81"/>
    </location>
</feature>
<dbReference type="AlphaFoldDB" id="A0A151SUU2"/>
<name>A0A151SUU2_CAJCA</name>
<dbReference type="Proteomes" id="UP000075243">
    <property type="component" value="Chromosome 10"/>
</dbReference>
<dbReference type="PANTHER" id="PTHR33431">
    <property type="entry name" value="ENABLED-LIKE PROTEIN (DUF1635)"/>
    <property type="match status" value="1"/>
</dbReference>
<sequence>QNYDELRQKLLVMTGELETMKNVQRELLNLLDMAYKERDEAKEKLEKLKNFTAQNIVTNSTVIPQPTKANSSITESNSPSHDSLLEAVSPVEFPNVVDSQNRCYLNQNNNPLVHRARVQNPTCDFGTQVIECIARGKVLPRQGELLKTVMDAGPLLKTLLVAGPLPTWRNPPPAQAISIPPLKVQNFGSSNNFNPLQSVAVANNALQPIQNATCKNLAPSRFQQSHQYFLSN</sequence>
<dbReference type="OMA" id="QMNAREE"/>
<gene>
    <name evidence="3" type="ORF">KK1_013984</name>
</gene>
<dbReference type="Pfam" id="PF07795">
    <property type="entry name" value="DUF1635"/>
    <property type="match status" value="1"/>
</dbReference>
<evidence type="ECO:0000313" key="4">
    <source>
        <dbReference type="Proteomes" id="UP000075243"/>
    </source>
</evidence>
<proteinExistence type="predicted"/>
<evidence type="ECO:0000256" key="1">
    <source>
        <dbReference type="SAM" id="Coils"/>
    </source>
</evidence>
<dbReference type="EMBL" id="CM003612">
    <property type="protein sequence ID" value="KYP58570.1"/>
    <property type="molecule type" value="Genomic_DNA"/>
</dbReference>